<dbReference type="RefSeq" id="WP_309796682.1">
    <property type="nucleotide sequence ID" value="NZ_BAAAHY010000006.1"/>
</dbReference>
<evidence type="ECO:0000256" key="2">
    <source>
        <dbReference type="ARBA" id="ARBA00023002"/>
    </source>
</evidence>
<dbReference type="PRINTS" id="PR00081">
    <property type="entry name" value="GDHRDH"/>
</dbReference>
<accession>A0ABU1J8R8</accession>
<dbReference type="CDD" id="cd05327">
    <property type="entry name" value="retinol-DH_like_SDR_c_like"/>
    <property type="match status" value="1"/>
</dbReference>
<protein>
    <submittedName>
        <fullName evidence="3">NAD(P)-dependent dehydrogenase (Short-subunit alcohol dehydrogenase family)</fullName>
    </submittedName>
</protein>
<dbReference type="NCBIfam" id="NF004513">
    <property type="entry name" value="PRK05854.1"/>
    <property type="match status" value="1"/>
</dbReference>
<dbReference type="Proteomes" id="UP001185069">
    <property type="component" value="Unassembled WGS sequence"/>
</dbReference>
<dbReference type="InterPro" id="IPR036291">
    <property type="entry name" value="NAD(P)-bd_dom_sf"/>
</dbReference>
<keyword evidence="4" id="KW-1185">Reference proteome</keyword>
<comment type="similarity">
    <text evidence="1">Belongs to the short-chain dehydrogenases/reductases (SDR) family.</text>
</comment>
<organism evidence="3 4">
    <name type="scientific">Arthrobacter russicus</name>
    <dbReference type="NCBI Taxonomy" id="172040"/>
    <lineage>
        <taxon>Bacteria</taxon>
        <taxon>Bacillati</taxon>
        <taxon>Actinomycetota</taxon>
        <taxon>Actinomycetes</taxon>
        <taxon>Micrococcales</taxon>
        <taxon>Micrococcaceae</taxon>
        <taxon>Arthrobacter</taxon>
    </lineage>
</organism>
<dbReference type="Gene3D" id="3.40.50.720">
    <property type="entry name" value="NAD(P)-binding Rossmann-like Domain"/>
    <property type="match status" value="1"/>
</dbReference>
<dbReference type="EMBL" id="JAVDQF010000001">
    <property type="protein sequence ID" value="MDR6268811.1"/>
    <property type="molecule type" value="Genomic_DNA"/>
</dbReference>
<reference evidence="3 4" key="1">
    <citation type="submission" date="2023-07" db="EMBL/GenBank/DDBJ databases">
        <title>Sequencing the genomes of 1000 actinobacteria strains.</title>
        <authorList>
            <person name="Klenk H.-P."/>
        </authorList>
    </citation>
    <scope>NUCLEOTIDE SEQUENCE [LARGE SCALE GENOMIC DNA]</scope>
    <source>
        <strain evidence="3 4">DSM 14555</strain>
    </source>
</reference>
<evidence type="ECO:0000313" key="3">
    <source>
        <dbReference type="EMBL" id="MDR6268811.1"/>
    </source>
</evidence>
<dbReference type="Pfam" id="PF00106">
    <property type="entry name" value="adh_short"/>
    <property type="match status" value="1"/>
</dbReference>
<comment type="caution">
    <text evidence="3">The sequence shown here is derived from an EMBL/GenBank/DDBJ whole genome shotgun (WGS) entry which is preliminary data.</text>
</comment>
<name>A0ABU1J8R8_9MICC</name>
<dbReference type="NCBIfam" id="NF004846">
    <property type="entry name" value="PRK06197.1"/>
    <property type="match status" value="1"/>
</dbReference>
<evidence type="ECO:0000313" key="4">
    <source>
        <dbReference type="Proteomes" id="UP001185069"/>
    </source>
</evidence>
<evidence type="ECO:0000256" key="1">
    <source>
        <dbReference type="ARBA" id="ARBA00006484"/>
    </source>
</evidence>
<keyword evidence="2" id="KW-0560">Oxidoreductase</keyword>
<dbReference type="PANTHER" id="PTHR24320">
    <property type="entry name" value="RETINOL DEHYDROGENASE"/>
    <property type="match status" value="1"/>
</dbReference>
<sequence length="304" mass="32487">MYNVPDQSGKLAIVTGANSGTGKEAATRLAGAGAKVILAVRTPEKGDAAAADIRSIHPTADLEVRRIDLADLASIKDFSDGMIADGRPVDLLLNNAGVMTPPSRIATKDGFELQFGSNFLGPFALTNRLLPLALKAARPRITTMSSGMANFGKINFDDLNWTRKYRSAAAYSQSKLADLMLSRRLADVALERGWDLISNAAHPGFTNTNLQTAGASLGQEKPTNAWFTRLGLLPSQEPQQGAEPMLYAATSPEAINKGYYGPSGRFGLVGPTGVAGLNRRMRDDEVARRLWDAAEELTSTQLPA</sequence>
<proteinExistence type="inferred from homology"/>
<dbReference type="SUPFAM" id="SSF51735">
    <property type="entry name" value="NAD(P)-binding Rossmann-fold domains"/>
    <property type="match status" value="1"/>
</dbReference>
<gene>
    <name evidence="3" type="ORF">JOE69_001049</name>
</gene>
<dbReference type="InterPro" id="IPR002347">
    <property type="entry name" value="SDR_fam"/>
</dbReference>
<dbReference type="PANTHER" id="PTHR24320:SF148">
    <property type="entry name" value="NAD(P)-BINDING ROSSMANN-FOLD SUPERFAMILY PROTEIN"/>
    <property type="match status" value="1"/>
</dbReference>